<dbReference type="InterPro" id="IPR027417">
    <property type="entry name" value="P-loop_NTPase"/>
</dbReference>
<comment type="function">
    <text evidence="6">Part of the ABC transporter complex HmuTUV involved in hemin import. Responsible for energy coupling to the transport system.</text>
</comment>
<dbReference type="Gene3D" id="3.40.50.300">
    <property type="entry name" value="P-loop containing nucleotide triphosphate hydrolases"/>
    <property type="match status" value="1"/>
</dbReference>
<proteinExistence type="predicted"/>
<dbReference type="EMBL" id="JBHSBU010000001">
    <property type="protein sequence ID" value="MFC4161144.1"/>
    <property type="molecule type" value="Genomic_DNA"/>
</dbReference>
<keyword evidence="5" id="KW-1278">Translocase</keyword>
<keyword evidence="1" id="KW-0813">Transport</keyword>
<dbReference type="PANTHER" id="PTHR42794">
    <property type="entry name" value="HEMIN IMPORT ATP-BINDING PROTEIN HMUV"/>
    <property type="match status" value="1"/>
</dbReference>
<dbReference type="Proteomes" id="UP001595791">
    <property type="component" value="Unassembled WGS sequence"/>
</dbReference>
<dbReference type="PROSITE" id="PS00211">
    <property type="entry name" value="ABC_TRANSPORTER_1"/>
    <property type="match status" value="1"/>
</dbReference>
<keyword evidence="3" id="KW-0547">Nucleotide-binding</keyword>
<name>A0ABV8MUU7_9NEIS</name>
<dbReference type="CDD" id="cd03214">
    <property type="entry name" value="ABC_Iron-Siderophores_B12_Hemin"/>
    <property type="match status" value="1"/>
</dbReference>
<accession>A0ABV8MUU7</accession>
<dbReference type="PANTHER" id="PTHR42794:SF1">
    <property type="entry name" value="HEMIN IMPORT ATP-BINDING PROTEIN HMUV"/>
    <property type="match status" value="1"/>
</dbReference>
<feature type="domain" description="ABC transporter" evidence="7">
    <location>
        <begin position="2"/>
        <end position="242"/>
    </location>
</feature>
<evidence type="ECO:0000259" key="7">
    <source>
        <dbReference type="PROSITE" id="PS50893"/>
    </source>
</evidence>
<comment type="caution">
    <text evidence="8">The sequence shown here is derived from an EMBL/GenBank/DDBJ whole genome shotgun (WGS) entry which is preliminary data.</text>
</comment>
<gene>
    <name evidence="8" type="ORF">ACFOW7_17540</name>
</gene>
<dbReference type="PROSITE" id="PS50893">
    <property type="entry name" value="ABC_TRANSPORTER_2"/>
    <property type="match status" value="1"/>
</dbReference>
<keyword evidence="4 8" id="KW-0067">ATP-binding</keyword>
<protein>
    <submittedName>
        <fullName evidence="8">ATP-binding cassette domain-containing protein</fullName>
    </submittedName>
</protein>
<keyword evidence="2" id="KW-0472">Membrane</keyword>
<dbReference type="GO" id="GO:0005524">
    <property type="term" value="F:ATP binding"/>
    <property type="evidence" value="ECO:0007669"/>
    <property type="project" value="UniProtKB-KW"/>
</dbReference>
<evidence type="ECO:0000256" key="6">
    <source>
        <dbReference type="ARBA" id="ARBA00037066"/>
    </source>
</evidence>
<evidence type="ECO:0000313" key="9">
    <source>
        <dbReference type="Proteomes" id="UP001595791"/>
    </source>
</evidence>
<evidence type="ECO:0000256" key="1">
    <source>
        <dbReference type="ARBA" id="ARBA00022448"/>
    </source>
</evidence>
<evidence type="ECO:0000313" key="8">
    <source>
        <dbReference type="EMBL" id="MFC4161144.1"/>
    </source>
</evidence>
<evidence type="ECO:0000256" key="5">
    <source>
        <dbReference type="ARBA" id="ARBA00022967"/>
    </source>
</evidence>
<dbReference type="RefSeq" id="WP_378166749.1">
    <property type="nucleotide sequence ID" value="NZ_JBHSBU010000001.1"/>
</dbReference>
<dbReference type="SUPFAM" id="SSF52540">
    <property type="entry name" value="P-loop containing nucleoside triphosphate hydrolases"/>
    <property type="match status" value="1"/>
</dbReference>
<keyword evidence="9" id="KW-1185">Reference proteome</keyword>
<evidence type="ECO:0000256" key="3">
    <source>
        <dbReference type="ARBA" id="ARBA00022741"/>
    </source>
</evidence>
<reference evidence="9" key="1">
    <citation type="journal article" date="2019" name="Int. J. Syst. Evol. Microbiol.">
        <title>The Global Catalogue of Microorganisms (GCM) 10K type strain sequencing project: providing services to taxonomists for standard genome sequencing and annotation.</title>
        <authorList>
            <consortium name="The Broad Institute Genomics Platform"/>
            <consortium name="The Broad Institute Genome Sequencing Center for Infectious Disease"/>
            <person name="Wu L."/>
            <person name="Ma J."/>
        </authorList>
    </citation>
    <scope>NUCLEOTIDE SEQUENCE [LARGE SCALE GENOMIC DNA]</scope>
    <source>
        <strain evidence="9">LMG 29894</strain>
    </source>
</reference>
<dbReference type="InterPro" id="IPR017871">
    <property type="entry name" value="ABC_transporter-like_CS"/>
</dbReference>
<evidence type="ECO:0000256" key="4">
    <source>
        <dbReference type="ARBA" id="ARBA00022840"/>
    </source>
</evidence>
<sequence>MLRFADVSLNRDGREVLDQISAGAEVGCLTALLGPNGAGKSTLLALAAGELRPDRGAVHIDGIAPHTVRPELLARHRAILPQQAAFDFDFSVAEVALLGLSPFPELREAEIRALLDSVLGLVDAAQLAERRYPALSGGERQRAQLARVLVQAMAAVVHGPCLLLLDEPVANLDPRHQHLLLAALVKLCAALPLAVVITLHDVNLALRYAQQCWLLRQGRLLAAGPPDEVLVPPLLSALYNLPVRRGAADMIVFG</sequence>
<evidence type="ECO:0000256" key="2">
    <source>
        <dbReference type="ARBA" id="ARBA00022475"/>
    </source>
</evidence>
<dbReference type="SMART" id="SM00382">
    <property type="entry name" value="AAA"/>
    <property type="match status" value="1"/>
</dbReference>
<keyword evidence="2" id="KW-1003">Cell membrane</keyword>
<dbReference type="Pfam" id="PF00005">
    <property type="entry name" value="ABC_tran"/>
    <property type="match status" value="1"/>
</dbReference>
<organism evidence="8 9">
    <name type="scientific">Chitinimonas lacunae</name>
    <dbReference type="NCBI Taxonomy" id="1963018"/>
    <lineage>
        <taxon>Bacteria</taxon>
        <taxon>Pseudomonadati</taxon>
        <taxon>Pseudomonadota</taxon>
        <taxon>Betaproteobacteria</taxon>
        <taxon>Neisseriales</taxon>
        <taxon>Chitinibacteraceae</taxon>
        <taxon>Chitinimonas</taxon>
    </lineage>
</organism>
<dbReference type="InterPro" id="IPR003593">
    <property type="entry name" value="AAA+_ATPase"/>
</dbReference>
<dbReference type="InterPro" id="IPR003439">
    <property type="entry name" value="ABC_transporter-like_ATP-bd"/>
</dbReference>